<accession>A0ACB8RTC7</accession>
<comment type="caution">
    <text evidence="1">The sequence shown here is derived from an EMBL/GenBank/DDBJ whole genome shotgun (WGS) entry which is preliminary data.</text>
</comment>
<dbReference type="Proteomes" id="UP000814033">
    <property type="component" value="Unassembled WGS sequence"/>
</dbReference>
<proteinExistence type="predicted"/>
<protein>
    <submittedName>
        <fullName evidence="1">Uncharacterized protein</fullName>
    </submittedName>
</protein>
<dbReference type="EMBL" id="MU275907">
    <property type="protein sequence ID" value="KAI0047279.1"/>
    <property type="molecule type" value="Genomic_DNA"/>
</dbReference>
<evidence type="ECO:0000313" key="2">
    <source>
        <dbReference type="Proteomes" id="UP000814033"/>
    </source>
</evidence>
<reference evidence="1" key="1">
    <citation type="submission" date="2021-02" db="EMBL/GenBank/DDBJ databases">
        <authorList>
            <consortium name="DOE Joint Genome Institute"/>
            <person name="Ahrendt S."/>
            <person name="Looney B.P."/>
            <person name="Miyauchi S."/>
            <person name="Morin E."/>
            <person name="Drula E."/>
            <person name="Courty P.E."/>
            <person name="Chicoki N."/>
            <person name="Fauchery L."/>
            <person name="Kohler A."/>
            <person name="Kuo A."/>
            <person name="Labutti K."/>
            <person name="Pangilinan J."/>
            <person name="Lipzen A."/>
            <person name="Riley R."/>
            <person name="Andreopoulos W."/>
            <person name="He G."/>
            <person name="Johnson J."/>
            <person name="Barry K.W."/>
            <person name="Grigoriev I.V."/>
            <person name="Nagy L."/>
            <person name="Hibbett D."/>
            <person name="Henrissat B."/>
            <person name="Matheny P.B."/>
            <person name="Labbe J."/>
            <person name="Martin F."/>
        </authorList>
    </citation>
    <scope>NUCLEOTIDE SEQUENCE</scope>
    <source>
        <strain evidence="1">FP105234-sp</strain>
    </source>
</reference>
<gene>
    <name evidence="1" type="ORF">FA95DRAFT_1559240</name>
</gene>
<name>A0ACB8RTC7_9AGAM</name>
<sequence>MAPSAPRRHRLPQHRNDFVLVPPPLDLTLPLTSEKSPLPAIIVTPSSPSCSTDFSIAFIADPLADKPSIRERLSSLAGPLQLKARTTFILLLLFFMMACHLLTHRLATRNPHLQFQAIQDVGVDSHEVQTSSDGGWFGWQAFWDIAKPDDKREFVVSEPITT</sequence>
<evidence type="ECO:0000313" key="1">
    <source>
        <dbReference type="EMBL" id="KAI0047279.1"/>
    </source>
</evidence>
<organism evidence="1 2">
    <name type="scientific">Auriscalpium vulgare</name>
    <dbReference type="NCBI Taxonomy" id="40419"/>
    <lineage>
        <taxon>Eukaryota</taxon>
        <taxon>Fungi</taxon>
        <taxon>Dikarya</taxon>
        <taxon>Basidiomycota</taxon>
        <taxon>Agaricomycotina</taxon>
        <taxon>Agaricomycetes</taxon>
        <taxon>Russulales</taxon>
        <taxon>Auriscalpiaceae</taxon>
        <taxon>Auriscalpium</taxon>
    </lineage>
</organism>
<keyword evidence="2" id="KW-1185">Reference proteome</keyword>
<reference evidence="1" key="2">
    <citation type="journal article" date="2022" name="New Phytol.">
        <title>Evolutionary transition to the ectomycorrhizal habit in the genomes of a hyperdiverse lineage of mushroom-forming fungi.</title>
        <authorList>
            <person name="Looney B."/>
            <person name="Miyauchi S."/>
            <person name="Morin E."/>
            <person name="Drula E."/>
            <person name="Courty P.E."/>
            <person name="Kohler A."/>
            <person name="Kuo A."/>
            <person name="LaButti K."/>
            <person name="Pangilinan J."/>
            <person name="Lipzen A."/>
            <person name="Riley R."/>
            <person name="Andreopoulos W."/>
            <person name="He G."/>
            <person name="Johnson J."/>
            <person name="Nolan M."/>
            <person name="Tritt A."/>
            <person name="Barry K.W."/>
            <person name="Grigoriev I.V."/>
            <person name="Nagy L.G."/>
            <person name="Hibbett D."/>
            <person name="Henrissat B."/>
            <person name="Matheny P.B."/>
            <person name="Labbe J."/>
            <person name="Martin F.M."/>
        </authorList>
    </citation>
    <scope>NUCLEOTIDE SEQUENCE</scope>
    <source>
        <strain evidence="1">FP105234-sp</strain>
    </source>
</reference>